<accession>A0AB32ZY33</accession>
<name>A0AB32ZY33_ALTME</name>
<dbReference type="EMBL" id="CP003844">
    <property type="protein sequence ID" value="AFT74515.1"/>
    <property type="molecule type" value="Genomic_DNA"/>
</dbReference>
<dbReference type="KEGG" id="amg:AMEC673_09105"/>
<keyword evidence="1" id="KW-0812">Transmembrane</keyword>
<gene>
    <name evidence="2" type="ordered locus">AMEC673_09105</name>
</gene>
<feature type="transmembrane region" description="Helical" evidence="1">
    <location>
        <begin position="37"/>
        <end position="58"/>
    </location>
</feature>
<evidence type="ECO:0000313" key="3">
    <source>
        <dbReference type="Proteomes" id="UP000006296"/>
    </source>
</evidence>
<evidence type="ECO:0000256" key="1">
    <source>
        <dbReference type="SAM" id="Phobius"/>
    </source>
</evidence>
<keyword evidence="1" id="KW-0472">Membrane</keyword>
<dbReference type="Proteomes" id="UP000006296">
    <property type="component" value="Chromosome"/>
</dbReference>
<dbReference type="AlphaFoldDB" id="A0AB32ZY33"/>
<reference evidence="3" key="1">
    <citation type="journal article" date="2012" name="Sci. Rep.">
        <title>Genomes of surface isolates of Alteromonas macleodii: the life of a widespread marine opportunistic copiotroph.</title>
        <authorList>
            <person name="Lopez-Perez M."/>
            <person name="Gonzaga A."/>
            <person name="Martin-Cuadrado A.B."/>
            <person name="Onyshchenko O."/>
            <person name="Ghavidel A."/>
            <person name="Ghai R."/>
            <person name="Rodriguez-Valera F."/>
        </authorList>
    </citation>
    <scope>NUCLEOTIDE SEQUENCE [LARGE SCALE GENOMIC DNA]</scope>
    <source>
        <strain evidence="3">English Channel 673</strain>
    </source>
</reference>
<organism evidence="2 3">
    <name type="scientific">Alteromonas macleodii (strain English Channel 673)</name>
    <dbReference type="NCBI Taxonomy" id="1004788"/>
    <lineage>
        <taxon>Bacteria</taxon>
        <taxon>Pseudomonadati</taxon>
        <taxon>Pseudomonadota</taxon>
        <taxon>Gammaproteobacteria</taxon>
        <taxon>Alteromonadales</taxon>
        <taxon>Alteromonadaceae</taxon>
        <taxon>Alteromonas/Salinimonas group</taxon>
        <taxon>Alteromonas</taxon>
    </lineage>
</organism>
<protein>
    <submittedName>
        <fullName evidence="2">Uncharacterized protein</fullName>
    </submittedName>
</protein>
<dbReference type="RefSeq" id="WP_014976483.1">
    <property type="nucleotide sequence ID" value="NC_018678.1"/>
</dbReference>
<proteinExistence type="predicted"/>
<sequence length="230" mass="26541">MNDKKNESKILITTTQLAELVSEISNKPNNSISRHPLTLLIFGFIFTSVFGVLIADYLQKLRIEEANSLAKTMAASQAGMDSTIELSKLLYERRTRAELLAAALKSNSDKKLIEDRKVHYDQSYVEWNSRWPGLALKIRDGAGYSEIESYIQFAIMPEFKQLDTYLTEGYTEFMKNSSTWKYDSSYVRPRLKKILDCSYVITEHIWVNSKFFGQDTKEFNSSLSKRCPRK</sequence>
<keyword evidence="1" id="KW-1133">Transmembrane helix</keyword>
<evidence type="ECO:0000313" key="2">
    <source>
        <dbReference type="EMBL" id="AFT74515.1"/>
    </source>
</evidence>